<organism evidence="2 3">
    <name type="scientific">Leptospira ilyithenensis</name>
    <dbReference type="NCBI Taxonomy" id="2484901"/>
    <lineage>
        <taxon>Bacteria</taxon>
        <taxon>Pseudomonadati</taxon>
        <taxon>Spirochaetota</taxon>
        <taxon>Spirochaetia</taxon>
        <taxon>Leptospirales</taxon>
        <taxon>Leptospiraceae</taxon>
        <taxon>Leptospira</taxon>
    </lineage>
</organism>
<name>A0A4R9LQF4_9LEPT</name>
<dbReference type="EMBL" id="RQHV01000038">
    <property type="protein sequence ID" value="TGN11668.1"/>
    <property type="molecule type" value="Genomic_DNA"/>
</dbReference>
<dbReference type="PANTHER" id="PTHR33055:SF3">
    <property type="entry name" value="PUTATIVE TRANSPOSASE FOR IS117-RELATED"/>
    <property type="match status" value="1"/>
</dbReference>
<feature type="domain" description="Transposase IS116/IS110/IS902 C-terminal" evidence="1">
    <location>
        <begin position="82"/>
        <end position="131"/>
    </location>
</feature>
<comment type="caution">
    <text evidence="2">The sequence shown here is derived from an EMBL/GenBank/DDBJ whole genome shotgun (WGS) entry which is preliminary data.</text>
</comment>
<reference evidence="2" key="1">
    <citation type="journal article" date="2019" name="PLoS Negl. Trop. Dis.">
        <title>Revisiting the worldwide diversity of Leptospira species in the environment.</title>
        <authorList>
            <person name="Vincent A.T."/>
            <person name="Schiettekatte O."/>
            <person name="Bourhy P."/>
            <person name="Veyrier F.J."/>
            <person name="Picardeau M."/>
        </authorList>
    </citation>
    <scope>NUCLEOTIDE SEQUENCE [LARGE SCALE GENOMIC DNA]</scope>
    <source>
        <strain evidence="2">201400974</strain>
    </source>
</reference>
<dbReference type="AlphaFoldDB" id="A0A4R9LQF4"/>
<dbReference type="GO" id="GO:0003677">
    <property type="term" value="F:DNA binding"/>
    <property type="evidence" value="ECO:0007669"/>
    <property type="project" value="InterPro"/>
</dbReference>
<dbReference type="InterPro" id="IPR047650">
    <property type="entry name" value="Transpos_IS110"/>
</dbReference>
<keyword evidence="3" id="KW-1185">Reference proteome</keyword>
<dbReference type="PANTHER" id="PTHR33055">
    <property type="entry name" value="TRANSPOSASE FOR INSERTION SEQUENCE ELEMENT IS1111A"/>
    <property type="match status" value="1"/>
</dbReference>
<evidence type="ECO:0000259" key="1">
    <source>
        <dbReference type="Pfam" id="PF02371"/>
    </source>
</evidence>
<evidence type="ECO:0000313" key="2">
    <source>
        <dbReference type="EMBL" id="TGN11668.1"/>
    </source>
</evidence>
<sequence>MFLMLRTSLFDSWDLGVWHRFRRFFMKTIYIGIDWSRDFINLTALSENESILLIEQINLLDHQIAKMNSDIDSLYNNHSGSRILSSIPAMGTMIGATLLAELSDESRRFRDYRAFQAYAGTSPISRQSGKS</sequence>
<dbReference type="GO" id="GO:0004803">
    <property type="term" value="F:transposase activity"/>
    <property type="evidence" value="ECO:0007669"/>
    <property type="project" value="InterPro"/>
</dbReference>
<dbReference type="Proteomes" id="UP000298264">
    <property type="component" value="Unassembled WGS sequence"/>
</dbReference>
<dbReference type="SUPFAM" id="SSF53187">
    <property type="entry name" value="Zn-dependent exopeptidases"/>
    <property type="match status" value="1"/>
</dbReference>
<evidence type="ECO:0000313" key="3">
    <source>
        <dbReference type="Proteomes" id="UP000298264"/>
    </source>
</evidence>
<accession>A0A4R9LQF4</accession>
<dbReference type="InterPro" id="IPR003346">
    <property type="entry name" value="Transposase_20"/>
</dbReference>
<proteinExistence type="predicted"/>
<gene>
    <name evidence="2" type="ORF">EHS11_06105</name>
</gene>
<dbReference type="Pfam" id="PF02371">
    <property type="entry name" value="Transposase_20"/>
    <property type="match status" value="1"/>
</dbReference>
<dbReference type="OrthoDB" id="3188901at2"/>
<protein>
    <submittedName>
        <fullName evidence="2">IS110 family transposase</fullName>
    </submittedName>
</protein>
<dbReference type="GO" id="GO:0006313">
    <property type="term" value="P:DNA transposition"/>
    <property type="evidence" value="ECO:0007669"/>
    <property type="project" value="InterPro"/>
</dbReference>